<dbReference type="InterPro" id="IPR046706">
    <property type="entry name" value="DUF6779"/>
</dbReference>
<gene>
    <name evidence="5" type="ORF">DI579_04670</name>
</gene>
<reference evidence="5 6" key="1">
    <citation type="submission" date="2017-08" db="EMBL/GenBank/DDBJ databases">
        <title>Infants hospitalized years apart are colonized by the same room-sourced microbial strains.</title>
        <authorList>
            <person name="Brooks B."/>
            <person name="Olm M.R."/>
            <person name="Firek B.A."/>
            <person name="Baker R."/>
            <person name="Thomas B.C."/>
            <person name="Morowitz M.J."/>
            <person name="Banfield J.F."/>
        </authorList>
    </citation>
    <scope>NUCLEOTIDE SEQUENCE [LARGE SCALE GENOMIC DNA]</scope>
    <source>
        <strain evidence="5">S2_006_000_R1_57</strain>
    </source>
</reference>
<organism evidence="5 6">
    <name type="scientific">Lawsonella clevelandensis</name>
    <dbReference type="NCBI Taxonomy" id="1528099"/>
    <lineage>
        <taxon>Bacteria</taxon>
        <taxon>Bacillati</taxon>
        <taxon>Actinomycetota</taxon>
        <taxon>Actinomycetes</taxon>
        <taxon>Mycobacteriales</taxon>
        <taxon>Lawsonellaceae</taxon>
        <taxon>Lawsonella</taxon>
    </lineage>
</organism>
<dbReference type="EMBL" id="QFOZ01000005">
    <property type="protein sequence ID" value="PZP88891.1"/>
    <property type="molecule type" value="Genomic_DNA"/>
</dbReference>
<dbReference type="Proteomes" id="UP000248606">
    <property type="component" value="Unassembled WGS sequence"/>
</dbReference>
<protein>
    <recommendedName>
        <fullName evidence="4">DUF6779 domain-containing protein</fullName>
    </recommendedName>
</protein>
<evidence type="ECO:0000313" key="6">
    <source>
        <dbReference type="Proteomes" id="UP000248606"/>
    </source>
</evidence>
<evidence type="ECO:0000256" key="1">
    <source>
        <dbReference type="SAM" id="Coils"/>
    </source>
</evidence>
<feature type="compositionally biased region" description="Basic and acidic residues" evidence="2">
    <location>
        <begin position="369"/>
        <end position="390"/>
    </location>
</feature>
<evidence type="ECO:0000256" key="2">
    <source>
        <dbReference type="SAM" id="MobiDB-lite"/>
    </source>
</evidence>
<feature type="region of interest" description="Disordered" evidence="2">
    <location>
        <begin position="265"/>
        <end position="412"/>
    </location>
</feature>
<feature type="coiled-coil region" evidence="1">
    <location>
        <begin position="91"/>
        <end position="137"/>
    </location>
</feature>
<feature type="region of interest" description="Disordered" evidence="2">
    <location>
        <begin position="1"/>
        <end position="22"/>
    </location>
</feature>
<feature type="transmembrane region" description="Helical" evidence="3">
    <location>
        <begin position="26"/>
        <end position="48"/>
    </location>
</feature>
<keyword evidence="3" id="KW-0812">Transmembrane</keyword>
<comment type="caution">
    <text evidence="5">The sequence shown here is derived from an EMBL/GenBank/DDBJ whole genome shotgun (WGS) entry which is preliminary data.</text>
</comment>
<proteinExistence type="predicted"/>
<feature type="transmembrane region" description="Helical" evidence="3">
    <location>
        <begin position="54"/>
        <end position="76"/>
    </location>
</feature>
<name>A0A2W5I9W0_9ACTN</name>
<feature type="domain" description="DUF6779" evidence="4">
    <location>
        <begin position="55"/>
        <end position="151"/>
    </location>
</feature>
<dbReference type="AlphaFoldDB" id="A0A2W5I9W0"/>
<feature type="compositionally biased region" description="Acidic residues" evidence="2">
    <location>
        <begin position="1"/>
        <end position="11"/>
    </location>
</feature>
<evidence type="ECO:0000313" key="5">
    <source>
        <dbReference type="EMBL" id="PZP88891.1"/>
    </source>
</evidence>
<feature type="compositionally biased region" description="Low complexity" evidence="2">
    <location>
        <begin position="308"/>
        <end position="322"/>
    </location>
</feature>
<keyword evidence="1" id="KW-0175">Coiled coil</keyword>
<sequence length="412" mass="44734">MDAPESADVEERDGGRVSRSSHSHNTWPIVGLVVLVVLAIAATVVIMLTDSNVGLRVAVGVALWAAVLGALLMMYYQRRASQYTSRNGLIAEDYERALQRELDKRDAAEQKRREELEEASREEVEQLREELSELRISLAQFFDPDFDDQLAISDGQGYYYYPDNSYGYSSDTDYSDADDLGSDYSSSAYAEASPDYGDSDYDFATQGYAYTYTEDDTPEAHVVHDAQVVFETRHPGESTTGNTVGAGDDTLSSIVVPSFFMDHIDNSTEDSAEDSSEKPAEKPVEKPVEKPAEKQAKKSATIDWDAFSSGQSTHKSSHSSYSPKRAHDGAATVSPASSASSASSTASASTGRHGSHGTRTTDNASASAHTEKAYAEREGGHHAAHSHDQEQSGAHTNGLSLADIMKRLERDA</sequence>
<dbReference type="RefSeq" id="WP_290599166.1">
    <property type="nucleotide sequence ID" value="NZ_CAKZIO010000016.1"/>
</dbReference>
<keyword evidence="3" id="KW-0472">Membrane</keyword>
<dbReference type="Pfam" id="PF20570">
    <property type="entry name" value="DUF6779"/>
    <property type="match status" value="1"/>
</dbReference>
<feature type="compositionally biased region" description="Low complexity" evidence="2">
    <location>
        <begin position="330"/>
        <end position="361"/>
    </location>
</feature>
<keyword evidence="3" id="KW-1133">Transmembrane helix</keyword>
<evidence type="ECO:0000259" key="4">
    <source>
        <dbReference type="Pfam" id="PF20570"/>
    </source>
</evidence>
<evidence type="ECO:0000256" key="3">
    <source>
        <dbReference type="SAM" id="Phobius"/>
    </source>
</evidence>
<accession>A0A2W5I9W0</accession>
<feature type="compositionally biased region" description="Basic and acidic residues" evidence="2">
    <location>
        <begin position="275"/>
        <end position="296"/>
    </location>
</feature>